<organism evidence="2">
    <name type="scientific">uncultured Phycisphaerae bacterium</name>
    <dbReference type="NCBI Taxonomy" id="904963"/>
    <lineage>
        <taxon>Bacteria</taxon>
        <taxon>Pseudomonadati</taxon>
        <taxon>Planctomycetota</taxon>
        <taxon>Phycisphaerae</taxon>
        <taxon>environmental samples</taxon>
    </lineage>
</organism>
<sequence length="690" mass="75848">FALPPETSIVDASSTDRGLRFVDVDEDGDDDVLFSNQDRYSLHLFTSMTEGWSQQVRAGRRGEGGEDEIPMVVNARTNNGAWFHSNVMWVQNETTAGLPNLVDRRSFGKLLDGALPGPRSPEAALKSFKLRSGYHIELMAAEPLVMDPVAFQWGPDGKLWVAEMGDYPRGADGEGAPGGVIRYLQDTDDNAVYDKSTVFLDKVPFPTGVTPWRKGVIVTAAPDIFYAEDTDGDGKADKREVLFTGFGEGNQQHRVNGLVYGLDNWLYGANGDSGGAIKSVKTGKVVDIGGRDFRINPDTGEIDPTTGQAQFGRARDDWGNWFGCNNSEPNWHYVLDDRYVRRNPHVAAPALRYTVPEAPGPAPIFPASRTVERFNEPHSANRFTSANSLMFYRDDLFGSGMKGNSFVSEPVHNLVHREYVWPDGVRFRSRRIDDETNSEFLASTDTWFRPTMLRTGPDGAVWVADMYRLVIEHPEWIPPEWQQRIGDLRQGHDKGRLYRVVKSDRKPRPVPRLDAMAPAALALAMDSPNGWQRDMCQQLIVQSGDRSVVPVLEKMATKVSASLTRLHALCTLDGLGACSPAVLTAALADPVPGVRQNAVRICERYFERAPELGEAVAKLARDPDPFVRLQVACTLGEWKDPRAGEALAAIAMRDPNEPYVQAAVLSSVTGENLGAVLAAVGASAKGKPPA</sequence>
<dbReference type="InterPro" id="IPR011041">
    <property type="entry name" value="Quinoprot_gluc/sorb_DH_b-prop"/>
</dbReference>
<feature type="non-terminal residue" evidence="2">
    <location>
        <position position="690"/>
    </location>
</feature>
<evidence type="ECO:0000259" key="1">
    <source>
        <dbReference type="Pfam" id="PF23500"/>
    </source>
</evidence>
<accession>A0A6J4PPZ6</accession>
<proteinExistence type="predicted"/>
<dbReference type="Pfam" id="PF13646">
    <property type="entry name" value="HEAT_2"/>
    <property type="match status" value="1"/>
</dbReference>
<feature type="non-terminal residue" evidence="2">
    <location>
        <position position="1"/>
    </location>
</feature>
<dbReference type="AlphaFoldDB" id="A0A6J4PPZ6"/>
<dbReference type="InterPro" id="IPR013428">
    <property type="entry name" value="Membrane-bound_put_N"/>
</dbReference>
<dbReference type="InterPro" id="IPR011989">
    <property type="entry name" value="ARM-like"/>
</dbReference>
<evidence type="ECO:0000313" key="2">
    <source>
        <dbReference type="EMBL" id="CAA9422194.1"/>
    </source>
</evidence>
<gene>
    <name evidence="2" type="ORF">AVDCRST_MAG64-2953</name>
</gene>
<name>A0A6J4PPZ6_9BACT</name>
<dbReference type="EMBL" id="CADCUQ010000672">
    <property type="protein sequence ID" value="CAA9422194.1"/>
    <property type="molecule type" value="Genomic_DNA"/>
</dbReference>
<dbReference type="NCBIfam" id="TIGR02604">
    <property type="entry name" value="Piru_Ver_Nterm"/>
    <property type="match status" value="1"/>
</dbReference>
<dbReference type="Pfam" id="PF23500">
    <property type="entry name" value="DUF7133"/>
    <property type="match status" value="1"/>
</dbReference>
<dbReference type="SUPFAM" id="SSF48371">
    <property type="entry name" value="ARM repeat"/>
    <property type="match status" value="1"/>
</dbReference>
<reference evidence="2" key="1">
    <citation type="submission" date="2020-02" db="EMBL/GenBank/DDBJ databases">
        <authorList>
            <person name="Meier V. D."/>
        </authorList>
    </citation>
    <scope>NUCLEOTIDE SEQUENCE</scope>
    <source>
        <strain evidence="2">AVDCRST_MAG64</strain>
    </source>
</reference>
<dbReference type="InterPro" id="IPR011042">
    <property type="entry name" value="6-blade_b-propeller_TolB-like"/>
</dbReference>
<dbReference type="SUPFAM" id="SSF50952">
    <property type="entry name" value="Soluble quinoprotein glucose dehydrogenase"/>
    <property type="match status" value="1"/>
</dbReference>
<dbReference type="Gene3D" id="1.25.10.10">
    <property type="entry name" value="Leucine-rich Repeat Variant"/>
    <property type="match status" value="1"/>
</dbReference>
<feature type="domain" description="DUF7133" evidence="1">
    <location>
        <begin position="120"/>
        <end position="503"/>
    </location>
</feature>
<dbReference type="PANTHER" id="PTHR33546">
    <property type="entry name" value="LARGE, MULTIFUNCTIONAL SECRETED PROTEIN-RELATED"/>
    <property type="match status" value="1"/>
</dbReference>
<protein>
    <recommendedName>
        <fullName evidence="1">DUF7133 domain-containing protein</fullName>
    </recommendedName>
</protein>
<dbReference type="InterPro" id="IPR055557">
    <property type="entry name" value="DUF7133"/>
</dbReference>
<dbReference type="InterPro" id="IPR016024">
    <property type="entry name" value="ARM-type_fold"/>
</dbReference>
<dbReference type="PANTHER" id="PTHR33546:SF1">
    <property type="entry name" value="LARGE, MULTIFUNCTIONAL SECRETED PROTEIN"/>
    <property type="match status" value="1"/>
</dbReference>
<dbReference type="Gene3D" id="2.120.10.30">
    <property type="entry name" value="TolB, C-terminal domain"/>
    <property type="match status" value="1"/>
</dbReference>